<organism evidence="1 2">
    <name type="scientific">Marinibaculum pumilum</name>
    <dbReference type="NCBI Taxonomy" id="1766165"/>
    <lineage>
        <taxon>Bacteria</taxon>
        <taxon>Pseudomonadati</taxon>
        <taxon>Pseudomonadota</taxon>
        <taxon>Alphaproteobacteria</taxon>
        <taxon>Rhodospirillales</taxon>
        <taxon>Rhodospirillaceae</taxon>
        <taxon>Marinibaculum</taxon>
    </lineage>
</organism>
<gene>
    <name evidence="1" type="ORF">ACFOGJ_09725</name>
</gene>
<dbReference type="InterPro" id="IPR046724">
    <property type="entry name" value="DUF6616"/>
</dbReference>
<keyword evidence="2" id="KW-1185">Reference proteome</keyword>
<proteinExistence type="predicted"/>
<dbReference type="Pfam" id="PF20321">
    <property type="entry name" value="DUF6616"/>
    <property type="match status" value="1"/>
</dbReference>
<accession>A0ABV7KYX7</accession>
<comment type="caution">
    <text evidence="1">The sequence shown here is derived from an EMBL/GenBank/DDBJ whole genome shotgun (WGS) entry which is preliminary data.</text>
</comment>
<protein>
    <submittedName>
        <fullName evidence="1">DUF6616 family protein</fullName>
    </submittedName>
</protein>
<name>A0ABV7KYX7_9PROT</name>
<sequence length="120" mass="13145">MQQIFVELYNYRPAWLSLDEAERRAFADGILGAVGGLAEQGVEVLGWGYNDPATDHRAPYDFFCVYRVPSAEFQRGFEAAIRESGWYGYFDQVAVSGTALTPADLLAGNVALQHPQPAAG</sequence>
<reference evidence="2" key="1">
    <citation type="journal article" date="2019" name="Int. J. Syst. Evol. Microbiol.">
        <title>The Global Catalogue of Microorganisms (GCM) 10K type strain sequencing project: providing services to taxonomists for standard genome sequencing and annotation.</title>
        <authorList>
            <consortium name="The Broad Institute Genomics Platform"/>
            <consortium name="The Broad Institute Genome Sequencing Center for Infectious Disease"/>
            <person name="Wu L."/>
            <person name="Ma J."/>
        </authorList>
    </citation>
    <scope>NUCLEOTIDE SEQUENCE [LARGE SCALE GENOMIC DNA]</scope>
    <source>
        <strain evidence="2">KCTC 42964</strain>
    </source>
</reference>
<evidence type="ECO:0000313" key="2">
    <source>
        <dbReference type="Proteomes" id="UP001595528"/>
    </source>
</evidence>
<dbReference type="Proteomes" id="UP001595528">
    <property type="component" value="Unassembled WGS sequence"/>
</dbReference>
<dbReference type="RefSeq" id="WP_379899712.1">
    <property type="nucleotide sequence ID" value="NZ_JBHRTR010000023.1"/>
</dbReference>
<evidence type="ECO:0000313" key="1">
    <source>
        <dbReference type="EMBL" id="MFC3227509.1"/>
    </source>
</evidence>
<dbReference type="EMBL" id="JBHRTR010000023">
    <property type="protein sequence ID" value="MFC3227509.1"/>
    <property type="molecule type" value="Genomic_DNA"/>
</dbReference>